<evidence type="ECO:0000313" key="5">
    <source>
        <dbReference type="Proteomes" id="UP000598633"/>
    </source>
</evidence>
<dbReference type="Pfam" id="PF05036">
    <property type="entry name" value="SPOR"/>
    <property type="match status" value="1"/>
</dbReference>
<dbReference type="Pfam" id="PF08486">
    <property type="entry name" value="SpoIID"/>
    <property type="match status" value="1"/>
</dbReference>
<organism evidence="4 5">
    <name type="scientific">Candidatus Sulfomarinibacter kjeldsenii</name>
    <dbReference type="NCBI Taxonomy" id="2885994"/>
    <lineage>
        <taxon>Bacteria</taxon>
        <taxon>Pseudomonadati</taxon>
        <taxon>Acidobacteriota</taxon>
        <taxon>Thermoanaerobaculia</taxon>
        <taxon>Thermoanaerobaculales</taxon>
        <taxon>Candidatus Sulfomarinibacteraceae</taxon>
        <taxon>Candidatus Sulfomarinibacter</taxon>
    </lineage>
</organism>
<evidence type="ECO:0000256" key="2">
    <source>
        <dbReference type="SAM" id="SignalP"/>
    </source>
</evidence>
<dbReference type="EMBL" id="JACXWA010000117">
    <property type="protein sequence ID" value="MBD3871105.1"/>
    <property type="molecule type" value="Genomic_DNA"/>
</dbReference>
<dbReference type="InterPro" id="IPR051922">
    <property type="entry name" value="Bact_Sporulation_Assoc"/>
</dbReference>
<keyword evidence="2" id="KW-0732">Signal</keyword>
<feature type="domain" description="SPOR" evidence="3">
    <location>
        <begin position="111"/>
        <end position="191"/>
    </location>
</feature>
<dbReference type="PANTHER" id="PTHR30032:SF4">
    <property type="entry name" value="AMIDASE ENHANCER"/>
    <property type="match status" value="1"/>
</dbReference>
<reference evidence="4 5" key="1">
    <citation type="submission" date="2020-08" db="EMBL/GenBank/DDBJ databases">
        <title>Acidobacteriota in marine sediments use diverse sulfur dissimilation pathways.</title>
        <authorList>
            <person name="Wasmund K."/>
        </authorList>
    </citation>
    <scope>NUCLEOTIDE SEQUENCE [LARGE SCALE GENOMIC DNA]</scope>
    <source>
        <strain evidence="4">MAG AM3-A</strain>
    </source>
</reference>
<dbReference type="Proteomes" id="UP000598633">
    <property type="component" value="Unassembled WGS sequence"/>
</dbReference>
<dbReference type="GO" id="GO:0042834">
    <property type="term" value="F:peptidoglycan binding"/>
    <property type="evidence" value="ECO:0007669"/>
    <property type="project" value="InterPro"/>
</dbReference>
<feature type="compositionally biased region" description="Pro residues" evidence="1">
    <location>
        <begin position="22"/>
        <end position="46"/>
    </location>
</feature>
<feature type="signal peptide" evidence="2">
    <location>
        <begin position="1"/>
        <end position="19"/>
    </location>
</feature>
<protein>
    <submittedName>
        <fullName evidence="4">SpoIID/LytB domain-containing protein</fullName>
    </submittedName>
</protein>
<comment type="caution">
    <text evidence="4">The sequence shown here is derived from an EMBL/GenBank/DDBJ whole genome shotgun (WGS) entry which is preliminary data.</text>
</comment>
<evidence type="ECO:0000259" key="3">
    <source>
        <dbReference type="PROSITE" id="PS51724"/>
    </source>
</evidence>
<evidence type="ECO:0000256" key="1">
    <source>
        <dbReference type="SAM" id="MobiDB-lite"/>
    </source>
</evidence>
<dbReference type="GO" id="GO:0030435">
    <property type="term" value="P:sporulation resulting in formation of a cellular spore"/>
    <property type="evidence" value="ECO:0007669"/>
    <property type="project" value="InterPro"/>
</dbReference>
<dbReference type="PROSITE" id="PS51257">
    <property type="entry name" value="PROKAR_LIPOPROTEIN"/>
    <property type="match status" value="1"/>
</dbReference>
<accession>A0A8J6YC12</accession>
<dbReference type="PANTHER" id="PTHR30032">
    <property type="entry name" value="N-ACETYLMURAMOYL-L-ALANINE AMIDASE-RELATED"/>
    <property type="match status" value="1"/>
</dbReference>
<dbReference type="InterPro" id="IPR013693">
    <property type="entry name" value="SpoIID/LytB_N"/>
</dbReference>
<feature type="region of interest" description="Disordered" evidence="1">
    <location>
        <begin position="21"/>
        <end position="46"/>
    </location>
</feature>
<feature type="chain" id="PRO_5035216486" evidence="2">
    <location>
        <begin position="20"/>
        <end position="709"/>
    </location>
</feature>
<dbReference type="InterPro" id="IPR013486">
    <property type="entry name" value="SpoIID/LytB"/>
</dbReference>
<name>A0A8J6YC12_9BACT</name>
<evidence type="ECO:0000313" key="4">
    <source>
        <dbReference type="EMBL" id="MBD3871105.1"/>
    </source>
</evidence>
<dbReference type="NCBIfam" id="TIGR02669">
    <property type="entry name" value="SpoIID_LytB"/>
    <property type="match status" value="1"/>
</dbReference>
<proteinExistence type="predicted"/>
<dbReference type="GO" id="GO:0030288">
    <property type="term" value="C:outer membrane-bounded periplasmic space"/>
    <property type="evidence" value="ECO:0007669"/>
    <property type="project" value="TreeGrafter"/>
</dbReference>
<sequence length="709" mass="75529">MRFRNAFGLVLLIAGCASAPPSTTPTPTPSPSLAPPSLPSPSATPLPVMPAAVPTVPAPVVMPNRDTDPPLVRVLLQRSTGVIEMPQPGRAYRLSYAGRTEWMWGPLKLRVAAAGPRWWQVGAWSDPANASAAADKIRGAVGAAADVRVESASGGLIRVRVGWSSAEPADPAATLAALGFEGVYSVPATGELRIEGAAGGVANSAEEVLIEPAGEWPVVVGGWRRYRGRVRARAVGNETLVINELNMESYLKGVVPVEMGPSQFPELDALKAQAVAARTYAAAHLGDHEDEGWDLCATPACQAYYGRSAEHSLSNRAVEETAGLVAAYLGQPIDAMYTSTCGGHTEDAAVLFEDRAQPYLVGVPCAWERPIPLTGTTDPGPWVDATSFSAAIAREVLGLEPHTTPASILARILERTGQTAHLLAPIDAEAFAASLLAAAGIDPPAGIAPAVGGLERLLFLTDLYKIPFDPPTDGLDGNWPAAAALAALELRGDIVRDSGEAVPRPRGAGIFPRRAERGEDLPSPLPLWQRWSGGFRRLASTEVLPGTALERIRVGDRIIALVVKRSGGNGEADRRSAWREWVREKSWTELRKLTGVPTLERLTVTQRSRSGRVVGLVAVGAGGATTEWTGFDIRRVLELPETLFAMHLRTDPDGEKMVHFLGRGWGHGIGLCQNGAYGLARAGMTFDRILSHYYTGIEIVRWDGLQTTQ</sequence>
<gene>
    <name evidence="4" type="ORF">IFJ97_07095</name>
</gene>
<dbReference type="PROSITE" id="PS51724">
    <property type="entry name" value="SPOR"/>
    <property type="match status" value="1"/>
</dbReference>
<dbReference type="InterPro" id="IPR007730">
    <property type="entry name" value="SPOR-like_dom"/>
</dbReference>
<dbReference type="AlphaFoldDB" id="A0A8J6YC12"/>